<evidence type="ECO:0008006" key="3">
    <source>
        <dbReference type="Google" id="ProtNLM"/>
    </source>
</evidence>
<keyword evidence="2" id="KW-1185">Reference proteome</keyword>
<reference evidence="1 2" key="1">
    <citation type="submission" date="2020-08" db="EMBL/GenBank/DDBJ databases">
        <title>Exploring microbial biodiversity for novel pathways involved in the catabolism of aromatic compounds derived from lignin.</title>
        <authorList>
            <person name="Elkins J."/>
        </authorList>
    </citation>
    <scope>NUCLEOTIDE SEQUENCE [LARGE SCALE GENOMIC DNA]</scope>
    <source>
        <strain evidence="1 2">B1D3A</strain>
    </source>
</reference>
<name>A0ABR6NF77_9SPHN</name>
<gene>
    <name evidence="1" type="ORF">HNP60_001906</name>
</gene>
<evidence type="ECO:0000313" key="2">
    <source>
        <dbReference type="Proteomes" id="UP001138540"/>
    </source>
</evidence>
<dbReference type="Proteomes" id="UP001138540">
    <property type="component" value="Unassembled WGS sequence"/>
</dbReference>
<accession>A0ABR6NF77</accession>
<evidence type="ECO:0000313" key="1">
    <source>
        <dbReference type="EMBL" id="MBB5985932.1"/>
    </source>
</evidence>
<protein>
    <recommendedName>
        <fullName evidence="3">Major tail protein</fullName>
    </recommendedName>
</protein>
<dbReference type="RefSeq" id="WP_184152871.1">
    <property type="nucleotide sequence ID" value="NZ_JACHKA010000001.1"/>
</dbReference>
<proteinExistence type="predicted"/>
<sequence length="254" mass="27501">MSTHNDNLTLGRGQLWFKKDGMSGFRFLGNAPAFNINVTSEKLPHYRSTRGIREKDRDIVVQTNRTSTLQLEDISEENLALYLLGSTSEIAQTSATAQSETFTDVNLGGLYQVGATTANPTGIRKLSNFVLKKGATTLVLNTDYEVDLDRGTFEVLATSSTVDEGDDLTAEFDRAAIKRKQTVSGSNSAAGEIKFVAFPAEGEPRDFLMPSATISPNGEFALIAENTLQSIPLTVEIQTKGNLSAIYCDGAPYA</sequence>
<dbReference type="EMBL" id="JACHKA010000001">
    <property type="protein sequence ID" value="MBB5985932.1"/>
    <property type="molecule type" value="Genomic_DNA"/>
</dbReference>
<comment type="caution">
    <text evidence="1">The sequence shown here is derived from an EMBL/GenBank/DDBJ whole genome shotgun (WGS) entry which is preliminary data.</text>
</comment>
<organism evidence="1 2">
    <name type="scientific">Sphingobium lignivorans</name>
    <dbReference type="NCBI Taxonomy" id="2735886"/>
    <lineage>
        <taxon>Bacteria</taxon>
        <taxon>Pseudomonadati</taxon>
        <taxon>Pseudomonadota</taxon>
        <taxon>Alphaproteobacteria</taxon>
        <taxon>Sphingomonadales</taxon>
        <taxon>Sphingomonadaceae</taxon>
        <taxon>Sphingobium</taxon>
    </lineage>
</organism>